<comment type="caution">
    <text evidence="1">The sequence shown here is derived from an EMBL/GenBank/DDBJ whole genome shotgun (WGS) entry which is preliminary data.</text>
</comment>
<reference evidence="1 2" key="1">
    <citation type="submission" date="2010-12" db="EMBL/GenBank/DDBJ databases">
        <title>The Genome Sequence of Coprobacillus sp. strain 29_1.</title>
        <authorList>
            <consortium name="The Broad Institute Genome Sequencing Platform"/>
            <person name="Earl A."/>
            <person name="Ward D."/>
            <person name="Feldgarden M."/>
            <person name="Gevers D."/>
            <person name="Daigneault M."/>
            <person name="Sibley C.D."/>
            <person name="White A."/>
            <person name="Strauss J."/>
            <person name="Allen-Vercoe E."/>
            <person name="Young S.K."/>
            <person name="Zeng Q."/>
            <person name="Gargeya S."/>
            <person name="Fitzgerald M."/>
            <person name="Haas B."/>
            <person name="Abouelleil A."/>
            <person name="Alvarado L."/>
            <person name="Arachchi H.M."/>
            <person name="Berlin A."/>
            <person name="Brown A."/>
            <person name="Chapman S.B."/>
            <person name="Chen Z."/>
            <person name="Dunbar C."/>
            <person name="Freedman E."/>
            <person name="Gearin G."/>
            <person name="Gellesch M."/>
            <person name="Goldberg J."/>
            <person name="Griggs A."/>
            <person name="Gujja S."/>
            <person name="Heilman E."/>
            <person name="Heiman D."/>
            <person name="Howarth C."/>
            <person name="Larson L."/>
            <person name="Lui A."/>
            <person name="MacDonald P.J.P."/>
            <person name="Mehta T."/>
            <person name="Montmayeur A."/>
            <person name="Murphy C."/>
            <person name="Neiman D."/>
            <person name="Pearson M."/>
            <person name="Priest M."/>
            <person name="Roberts A."/>
            <person name="Saif S."/>
            <person name="Shea T."/>
            <person name="Shenoy N."/>
            <person name="Sisk P."/>
            <person name="Stolte C."/>
            <person name="Sykes S."/>
            <person name="White J."/>
            <person name="Yandava C."/>
            <person name="Nusbaum C."/>
            <person name="Birren B."/>
        </authorList>
    </citation>
    <scope>NUCLEOTIDE SEQUENCE [LARGE SCALE GENOMIC DNA]</scope>
    <source>
        <strain evidence="1 2">29_1</strain>
    </source>
</reference>
<dbReference type="Gene3D" id="3.40.50.1000">
    <property type="entry name" value="HAD superfamily/HAD-like"/>
    <property type="match status" value="1"/>
</dbReference>
<dbReference type="GeneID" id="78229913"/>
<dbReference type="PROSITE" id="PS01228">
    <property type="entry name" value="COF_1"/>
    <property type="match status" value="1"/>
</dbReference>
<dbReference type="HOGENOM" id="CLU_044146_7_2_9"/>
<dbReference type="NCBIfam" id="TIGR01484">
    <property type="entry name" value="HAD-SF-IIB"/>
    <property type="match status" value="1"/>
</dbReference>
<accession>E7GB30</accession>
<dbReference type="AlphaFoldDB" id="E7GB30"/>
<proteinExistence type="predicted"/>
<dbReference type="RefSeq" id="WP_008789071.1">
    <property type="nucleotide sequence ID" value="NZ_AKCB01000001.1"/>
</dbReference>
<dbReference type="SFLD" id="SFLDS00003">
    <property type="entry name" value="Haloacid_Dehalogenase"/>
    <property type="match status" value="1"/>
</dbReference>
<dbReference type="SFLD" id="SFLDG01140">
    <property type="entry name" value="C2.B:_Phosphomannomutase_and_P"/>
    <property type="match status" value="1"/>
</dbReference>
<name>E7GB30_9FIRM</name>
<dbReference type="InterPro" id="IPR000150">
    <property type="entry name" value="Cof"/>
</dbReference>
<dbReference type="Gene3D" id="3.30.1240.10">
    <property type="match status" value="1"/>
</dbReference>
<sequence>MEKKIIFFDVDGTLYTNELGGITDNVKKAIAATRALGHLCFVASGRPYGYIADNVKDIGFDGYVLANGANIKYQNHDLEKRFLNYKDVKELCQKLKEKNIEYVLQTSTVCCLDRNSQCLLDFYKKCNIDFENFCFDYDEEEIMHKTVKIEVWVKDQEELDFAISCYGAFQYELHPDNHSMEIYAKNVSKATGILDVLRLLNIDIKDSYCFGDGPNDVEMFETVGHAIAMGNALDIIKERAESICLTVHEDGVAHKLKELFDL</sequence>
<keyword evidence="2" id="KW-1185">Reference proteome</keyword>
<dbReference type="NCBIfam" id="TIGR00099">
    <property type="entry name" value="Cof-subfamily"/>
    <property type="match status" value="1"/>
</dbReference>
<dbReference type="PANTHER" id="PTHR10000">
    <property type="entry name" value="PHOSPHOSERINE PHOSPHATASE"/>
    <property type="match status" value="1"/>
</dbReference>
<dbReference type="GO" id="GO:0005829">
    <property type="term" value="C:cytosol"/>
    <property type="evidence" value="ECO:0007669"/>
    <property type="project" value="TreeGrafter"/>
</dbReference>
<protein>
    <submittedName>
        <fullName evidence="1">Uncharacterized protein</fullName>
    </submittedName>
</protein>
<dbReference type="OrthoDB" id="1654797at2"/>
<dbReference type="GO" id="GO:0000287">
    <property type="term" value="F:magnesium ion binding"/>
    <property type="evidence" value="ECO:0007669"/>
    <property type="project" value="TreeGrafter"/>
</dbReference>
<dbReference type="STRING" id="100884.GCA_000269565_02066"/>
<gene>
    <name evidence="1" type="ORF">HMPREF9488_01970</name>
</gene>
<dbReference type="Pfam" id="PF08282">
    <property type="entry name" value="Hydrolase_3"/>
    <property type="match status" value="1"/>
</dbReference>
<evidence type="ECO:0000313" key="2">
    <source>
        <dbReference type="Proteomes" id="UP000003157"/>
    </source>
</evidence>
<dbReference type="InterPro" id="IPR006379">
    <property type="entry name" value="HAD-SF_hydro_IIB"/>
</dbReference>
<dbReference type="EMBL" id="ADKX01000033">
    <property type="protein sequence ID" value="EFW04846.1"/>
    <property type="molecule type" value="Genomic_DNA"/>
</dbReference>
<dbReference type="eggNOG" id="COG0561">
    <property type="taxonomic scope" value="Bacteria"/>
</dbReference>
<dbReference type="PANTHER" id="PTHR10000:SF25">
    <property type="entry name" value="PHOSPHATASE YKRA-RELATED"/>
    <property type="match status" value="1"/>
</dbReference>
<organism evidence="1 2">
    <name type="scientific">Coprobacillus cateniformis</name>
    <dbReference type="NCBI Taxonomy" id="100884"/>
    <lineage>
        <taxon>Bacteria</taxon>
        <taxon>Bacillati</taxon>
        <taxon>Bacillota</taxon>
        <taxon>Erysipelotrichia</taxon>
        <taxon>Erysipelotrichales</taxon>
        <taxon>Coprobacillaceae</taxon>
        <taxon>Coprobacillus</taxon>
    </lineage>
</organism>
<dbReference type="Proteomes" id="UP000003157">
    <property type="component" value="Unassembled WGS sequence"/>
</dbReference>
<dbReference type="InterPro" id="IPR023214">
    <property type="entry name" value="HAD_sf"/>
</dbReference>
<dbReference type="SUPFAM" id="SSF56784">
    <property type="entry name" value="HAD-like"/>
    <property type="match status" value="1"/>
</dbReference>
<evidence type="ECO:0000313" key="1">
    <source>
        <dbReference type="EMBL" id="EFW04846.1"/>
    </source>
</evidence>
<dbReference type="InterPro" id="IPR036412">
    <property type="entry name" value="HAD-like_sf"/>
</dbReference>
<dbReference type="GO" id="GO:0016791">
    <property type="term" value="F:phosphatase activity"/>
    <property type="evidence" value="ECO:0007669"/>
    <property type="project" value="TreeGrafter"/>
</dbReference>